<evidence type="ECO:0000259" key="3">
    <source>
        <dbReference type="PROSITE" id="PS51782"/>
    </source>
</evidence>
<dbReference type="EMBL" id="CP026118">
    <property type="protein sequence ID" value="QAS53548.1"/>
    <property type="molecule type" value="Genomic_DNA"/>
</dbReference>
<dbReference type="Pfam" id="PF01476">
    <property type="entry name" value="LysM"/>
    <property type="match status" value="3"/>
</dbReference>
<dbReference type="PROSITE" id="PS51782">
    <property type="entry name" value="LYSM"/>
    <property type="match status" value="3"/>
</dbReference>
<gene>
    <name evidence="5" type="ORF">HLI_15740</name>
</gene>
<evidence type="ECO:0000259" key="4">
    <source>
        <dbReference type="PROSITE" id="PS51910"/>
    </source>
</evidence>
<dbReference type="SMART" id="SM00257">
    <property type="entry name" value="LysM"/>
    <property type="match status" value="3"/>
</dbReference>
<keyword evidence="2" id="KW-0326">Glycosidase</keyword>
<name>A0A410MFR8_9BACI</name>
<feature type="domain" description="LysM" evidence="3">
    <location>
        <begin position="98"/>
        <end position="142"/>
    </location>
</feature>
<dbReference type="Gene3D" id="3.10.350.10">
    <property type="entry name" value="LysM domain"/>
    <property type="match status" value="3"/>
</dbReference>
<dbReference type="Gene3D" id="3.20.20.80">
    <property type="entry name" value="Glycosidases"/>
    <property type="match status" value="1"/>
</dbReference>
<sequence length="470" mass="52810">MRIHVVQQGESLWQIAQYYGSNINQIILVNQLSNPNVVVIGQALVIPETNKEYVIQKGDTLWSIAQRFGVTTGELAEMNNIADPSLLYIGEMLILPYFTYVVQPGDNLWGIANRNGVTVSQIVQANNISNPALINVGTPLRIPAAARPSTEINAYTTQTTPQGAQEVIALGEHFTYLTPFMYAIRADGTLTDMQDTALLDAAEAQNIAPLLVVTNFANNSFDSDLAATILRSPDLQDTLITNLLEIIQTKGYEGVNFDFEYVYPEDRENYNAFLRKVVERFKPEGLLVSTALAPKITADQQGLLYEAHDYQAHGEIVDFVVIMTYEWGWAGGEPWAIAPINKVREVLDYAVTVIPRDKILMGIPLYGRDWKIPWVDGTFARTVSPQEAVALAARYGVPIEYDQEYQSPYFRYTDESGQQHEVWFEDARSIQAKYDTMKIYGLRGGSYWVLGTAFPQNWPVLQTNFKVRKL</sequence>
<dbReference type="KEGG" id="hli:HLI_15740"/>
<dbReference type="GO" id="GO:0016798">
    <property type="term" value="F:hydrolase activity, acting on glycosyl bonds"/>
    <property type="evidence" value="ECO:0007669"/>
    <property type="project" value="UniProtKB-KW"/>
</dbReference>
<dbReference type="InterPro" id="IPR001223">
    <property type="entry name" value="Glyco_hydro18_cat"/>
</dbReference>
<dbReference type="Proteomes" id="UP000287756">
    <property type="component" value="Chromosome"/>
</dbReference>
<dbReference type="GO" id="GO:0070492">
    <property type="term" value="F:oligosaccharide binding"/>
    <property type="evidence" value="ECO:0007669"/>
    <property type="project" value="TreeGrafter"/>
</dbReference>
<dbReference type="CDD" id="cd02874">
    <property type="entry name" value="GH18_CFLE_spore_hydrolase"/>
    <property type="match status" value="1"/>
</dbReference>
<feature type="domain" description="GH18" evidence="4">
    <location>
        <begin position="150"/>
        <end position="470"/>
    </location>
</feature>
<evidence type="ECO:0000313" key="5">
    <source>
        <dbReference type="EMBL" id="QAS53548.1"/>
    </source>
</evidence>
<proteinExistence type="predicted"/>
<accession>A0A410MFR8</accession>
<dbReference type="CDD" id="cd00118">
    <property type="entry name" value="LysM"/>
    <property type="match status" value="3"/>
</dbReference>
<dbReference type="GO" id="GO:0008061">
    <property type="term" value="F:chitin binding"/>
    <property type="evidence" value="ECO:0007669"/>
    <property type="project" value="InterPro"/>
</dbReference>
<feature type="domain" description="LysM" evidence="3">
    <location>
        <begin position="51"/>
        <end position="95"/>
    </location>
</feature>
<dbReference type="OrthoDB" id="9769314at2"/>
<evidence type="ECO:0000256" key="2">
    <source>
        <dbReference type="ARBA" id="ARBA00023295"/>
    </source>
</evidence>
<evidence type="ECO:0000256" key="1">
    <source>
        <dbReference type="ARBA" id="ARBA00022801"/>
    </source>
</evidence>
<dbReference type="Gene3D" id="3.10.50.10">
    <property type="match status" value="1"/>
</dbReference>
<dbReference type="GO" id="GO:0005975">
    <property type="term" value="P:carbohydrate metabolic process"/>
    <property type="evidence" value="ECO:0007669"/>
    <property type="project" value="InterPro"/>
</dbReference>
<keyword evidence="1" id="KW-0378">Hydrolase</keyword>
<dbReference type="GO" id="GO:0012505">
    <property type="term" value="C:endomembrane system"/>
    <property type="evidence" value="ECO:0007669"/>
    <property type="project" value="TreeGrafter"/>
</dbReference>
<dbReference type="PANTHER" id="PTHR46066:SF2">
    <property type="entry name" value="CHITINASE DOMAIN-CONTAINING PROTEIN 1"/>
    <property type="match status" value="1"/>
</dbReference>
<protein>
    <submittedName>
        <fullName evidence="5">Spore gernimation protein</fullName>
    </submittedName>
</protein>
<feature type="domain" description="LysM" evidence="3">
    <location>
        <begin position="2"/>
        <end position="46"/>
    </location>
</feature>
<dbReference type="SUPFAM" id="SSF51445">
    <property type="entry name" value="(Trans)glycosidases"/>
    <property type="match status" value="1"/>
</dbReference>
<dbReference type="SUPFAM" id="SSF54106">
    <property type="entry name" value="LysM domain"/>
    <property type="match status" value="3"/>
</dbReference>
<dbReference type="PROSITE" id="PS51910">
    <property type="entry name" value="GH18_2"/>
    <property type="match status" value="1"/>
</dbReference>
<dbReference type="SMART" id="SM00636">
    <property type="entry name" value="Glyco_18"/>
    <property type="match status" value="1"/>
</dbReference>
<dbReference type="Pfam" id="PF00704">
    <property type="entry name" value="Glyco_hydro_18"/>
    <property type="match status" value="1"/>
</dbReference>
<reference evidence="5 6" key="1">
    <citation type="submission" date="2018-01" db="EMBL/GenBank/DDBJ databases">
        <title>The whole genome sequencing and assembly of Halobacillus litoralis ERB031 strain.</title>
        <authorList>
            <person name="Lee S.-J."/>
            <person name="Park M.-K."/>
            <person name="Kim J.-Y."/>
            <person name="Lee Y.-J."/>
            <person name="Yi H."/>
            <person name="Bahn Y.-S."/>
            <person name="Kim J.F."/>
            <person name="Lee D.-W."/>
        </authorList>
    </citation>
    <scope>NUCLEOTIDE SEQUENCE [LARGE SCALE GENOMIC DNA]</scope>
    <source>
        <strain evidence="5 6">ERB 031</strain>
    </source>
</reference>
<dbReference type="InterPro" id="IPR036779">
    <property type="entry name" value="LysM_dom_sf"/>
</dbReference>
<dbReference type="InterPro" id="IPR041704">
    <property type="entry name" value="CFLE_GH18"/>
</dbReference>
<dbReference type="InterPro" id="IPR018392">
    <property type="entry name" value="LysM"/>
</dbReference>
<evidence type="ECO:0000313" key="6">
    <source>
        <dbReference type="Proteomes" id="UP000287756"/>
    </source>
</evidence>
<organism evidence="5 6">
    <name type="scientific">Halobacillus litoralis</name>
    <dbReference type="NCBI Taxonomy" id="45668"/>
    <lineage>
        <taxon>Bacteria</taxon>
        <taxon>Bacillati</taxon>
        <taxon>Bacillota</taxon>
        <taxon>Bacilli</taxon>
        <taxon>Bacillales</taxon>
        <taxon>Bacillaceae</taxon>
        <taxon>Halobacillus</taxon>
    </lineage>
</organism>
<dbReference type="RefSeq" id="WP_128525821.1">
    <property type="nucleotide sequence ID" value="NZ_CANLVY010000001.1"/>
</dbReference>
<dbReference type="InterPro" id="IPR017853">
    <property type="entry name" value="GH"/>
</dbReference>
<dbReference type="AlphaFoldDB" id="A0A410MFR8"/>
<dbReference type="InterPro" id="IPR011583">
    <property type="entry name" value="Chitinase_II/V-like_cat"/>
</dbReference>
<dbReference type="InterPro" id="IPR029070">
    <property type="entry name" value="Chitinase_insertion_sf"/>
</dbReference>
<dbReference type="PANTHER" id="PTHR46066">
    <property type="entry name" value="CHITINASE DOMAIN-CONTAINING PROTEIN 1 FAMILY MEMBER"/>
    <property type="match status" value="1"/>
</dbReference>